<dbReference type="Gene3D" id="2.160.10.10">
    <property type="entry name" value="Hexapeptide repeat proteins"/>
    <property type="match status" value="1"/>
</dbReference>
<evidence type="ECO:0000259" key="7">
    <source>
        <dbReference type="Pfam" id="PF17836"/>
    </source>
</evidence>
<evidence type="ECO:0000256" key="6">
    <source>
        <dbReference type="PIRSR" id="PIRSR620019-2"/>
    </source>
</evidence>
<gene>
    <name evidence="8" type="ORF">CLV94_2468</name>
</gene>
<keyword evidence="2 8" id="KW-0808">Transferase</keyword>
<name>A0A495MAS9_9FLAO</name>
<evidence type="ECO:0000313" key="9">
    <source>
        <dbReference type="Proteomes" id="UP000277579"/>
    </source>
</evidence>
<dbReference type="InterPro" id="IPR050179">
    <property type="entry name" value="Trans_hexapeptide_repeat"/>
</dbReference>
<feature type="active site" description="Proton acceptor" evidence="5">
    <location>
        <position position="137"/>
    </location>
</feature>
<dbReference type="PANTHER" id="PTHR43300:SF7">
    <property type="entry name" value="UDP-N-ACETYLBACILLOSAMINE N-ACETYLTRANSFERASE"/>
    <property type="match status" value="1"/>
</dbReference>
<feature type="binding site" evidence="6">
    <location>
        <position position="146"/>
    </location>
    <ligand>
        <name>acetyl-CoA</name>
        <dbReference type="ChEBI" id="CHEBI:57288"/>
    </ligand>
</feature>
<dbReference type="InterPro" id="IPR018357">
    <property type="entry name" value="Hexapep_transf_CS"/>
</dbReference>
<feature type="domain" description="PglD N-terminal" evidence="7">
    <location>
        <begin position="12"/>
        <end position="85"/>
    </location>
</feature>
<dbReference type="AlphaFoldDB" id="A0A495MAS9"/>
<dbReference type="Pfam" id="PF00132">
    <property type="entry name" value="Hexapep"/>
    <property type="match status" value="2"/>
</dbReference>
<dbReference type="Pfam" id="PF17836">
    <property type="entry name" value="PglD_N"/>
    <property type="match status" value="1"/>
</dbReference>
<dbReference type="InterPro" id="IPR001451">
    <property type="entry name" value="Hexapep"/>
</dbReference>
<keyword evidence="3" id="KW-0677">Repeat</keyword>
<protein>
    <submittedName>
        <fullName evidence="8">Acetyltransferase EpsM</fullName>
    </submittedName>
</protein>
<evidence type="ECO:0000313" key="8">
    <source>
        <dbReference type="EMBL" id="RKS21833.1"/>
    </source>
</evidence>
<dbReference type="SUPFAM" id="SSF51161">
    <property type="entry name" value="Trimeric LpxA-like enzymes"/>
    <property type="match status" value="1"/>
</dbReference>
<dbReference type="NCBIfam" id="TIGR03570">
    <property type="entry name" value="NeuD_NnaD"/>
    <property type="match status" value="1"/>
</dbReference>
<feature type="binding site" evidence="6">
    <location>
        <begin position="19"/>
        <end position="21"/>
    </location>
    <ligand>
        <name>substrate</name>
    </ligand>
</feature>
<dbReference type="EMBL" id="RBLC01000003">
    <property type="protein sequence ID" value="RKS21833.1"/>
    <property type="molecule type" value="Genomic_DNA"/>
</dbReference>
<dbReference type="InterPro" id="IPR020019">
    <property type="entry name" value="AcTrfase_PglD-like"/>
</dbReference>
<dbReference type="PROSITE" id="PS00101">
    <property type="entry name" value="HEXAPEP_TRANSFERASES"/>
    <property type="match status" value="1"/>
</dbReference>
<organism evidence="8 9">
    <name type="scientific">Flavobacterium endophyticum</name>
    <dbReference type="NCBI Taxonomy" id="1540163"/>
    <lineage>
        <taxon>Bacteria</taxon>
        <taxon>Pseudomonadati</taxon>
        <taxon>Bacteroidota</taxon>
        <taxon>Flavobacteriia</taxon>
        <taxon>Flavobacteriales</taxon>
        <taxon>Flavobacteriaceae</taxon>
        <taxon>Flavobacterium</taxon>
    </lineage>
</organism>
<dbReference type="PANTHER" id="PTHR43300">
    <property type="entry name" value="ACETYLTRANSFERASE"/>
    <property type="match status" value="1"/>
</dbReference>
<dbReference type="GO" id="GO:0016746">
    <property type="term" value="F:acyltransferase activity"/>
    <property type="evidence" value="ECO:0007669"/>
    <property type="project" value="UniProtKB-KW"/>
</dbReference>
<keyword evidence="9" id="KW-1185">Reference proteome</keyword>
<evidence type="ECO:0000256" key="3">
    <source>
        <dbReference type="ARBA" id="ARBA00022737"/>
    </source>
</evidence>
<feature type="binding site" evidence="6">
    <location>
        <position position="73"/>
    </location>
    <ligand>
        <name>substrate</name>
    </ligand>
</feature>
<accession>A0A495MAS9</accession>
<comment type="similarity">
    <text evidence="1">Belongs to the transferase hexapeptide repeat family.</text>
</comment>
<evidence type="ECO:0000256" key="1">
    <source>
        <dbReference type="ARBA" id="ARBA00007274"/>
    </source>
</evidence>
<keyword evidence="4" id="KW-0012">Acyltransferase</keyword>
<comment type="caution">
    <text evidence="8">The sequence shown here is derived from an EMBL/GenBank/DDBJ whole genome shotgun (WGS) entry which is preliminary data.</text>
</comment>
<evidence type="ECO:0000256" key="5">
    <source>
        <dbReference type="PIRSR" id="PIRSR620019-1"/>
    </source>
</evidence>
<dbReference type="InterPro" id="IPR041561">
    <property type="entry name" value="PglD_N"/>
</dbReference>
<dbReference type="Gene3D" id="3.40.50.20">
    <property type="match status" value="1"/>
</dbReference>
<evidence type="ECO:0000256" key="4">
    <source>
        <dbReference type="ARBA" id="ARBA00023315"/>
    </source>
</evidence>
<dbReference type="CDD" id="cd03360">
    <property type="entry name" value="LbH_AT_putative"/>
    <property type="match status" value="1"/>
</dbReference>
<dbReference type="InterPro" id="IPR011004">
    <property type="entry name" value="Trimer_LpxA-like_sf"/>
</dbReference>
<feature type="binding site" evidence="6">
    <location>
        <position position="167"/>
    </location>
    <ligand>
        <name>acetyl-CoA</name>
        <dbReference type="ChEBI" id="CHEBI:57288"/>
    </ligand>
</feature>
<sequence>MLLQLSLLMGNKVLLYGASGHCKVIIDSIHLMGDTVEVVFDDNPQKTNIFGVPVIQANGHKINKEDLLAISIGNNRVRKTISERISAKFHTVIHPTAIISKYASIDEGTVIMAGAIINPDSVIGRHSIINTGAIIDHDCHIGDYTHISPNASLAGDVVVGEGSHVGIGASIIQGVRIGKWAIIGAGAVILKDVEDYAVVVGNPGKVIKYTEK</sequence>
<evidence type="ECO:0000256" key="2">
    <source>
        <dbReference type="ARBA" id="ARBA00022679"/>
    </source>
</evidence>
<reference evidence="8 9" key="1">
    <citation type="submission" date="2018-10" db="EMBL/GenBank/DDBJ databases">
        <title>Genomic Encyclopedia of Archaeal and Bacterial Type Strains, Phase II (KMG-II): from individual species to whole genera.</title>
        <authorList>
            <person name="Goeker M."/>
        </authorList>
    </citation>
    <scope>NUCLEOTIDE SEQUENCE [LARGE SCALE GENOMIC DNA]</scope>
    <source>
        <strain evidence="8 9">DSM 29537</strain>
    </source>
</reference>
<proteinExistence type="inferred from homology"/>
<feature type="site" description="Increases basicity of active site His" evidence="5">
    <location>
        <position position="138"/>
    </location>
</feature>
<dbReference type="Proteomes" id="UP000277579">
    <property type="component" value="Unassembled WGS sequence"/>
</dbReference>